<dbReference type="InterPro" id="IPR050903">
    <property type="entry name" value="Bact_Chemotaxis_MeTrfase"/>
</dbReference>
<dbReference type="InterPro" id="IPR029063">
    <property type="entry name" value="SAM-dependent_MTases_sf"/>
</dbReference>
<evidence type="ECO:0000313" key="7">
    <source>
        <dbReference type="EMBL" id="GAK53384.1"/>
    </source>
</evidence>
<dbReference type="PRINTS" id="PR00996">
    <property type="entry name" value="CHERMTFRASE"/>
</dbReference>
<evidence type="ECO:0000256" key="3">
    <source>
        <dbReference type="ARBA" id="ARBA00022691"/>
    </source>
</evidence>
<evidence type="ECO:0000256" key="5">
    <source>
        <dbReference type="SAM" id="MobiDB-lite"/>
    </source>
</evidence>
<feature type="region of interest" description="Disordered" evidence="5">
    <location>
        <begin position="305"/>
        <end position="324"/>
    </location>
</feature>
<dbReference type="HOGENOM" id="CLU_025854_4_0_0"/>
<dbReference type="PROSITE" id="PS50005">
    <property type="entry name" value="TPR"/>
    <property type="match status" value="1"/>
</dbReference>
<dbReference type="GO" id="GO:0008757">
    <property type="term" value="F:S-adenosylmethionine-dependent methyltransferase activity"/>
    <property type="evidence" value="ECO:0007669"/>
    <property type="project" value="InterPro"/>
</dbReference>
<keyword evidence="4" id="KW-0802">TPR repeat</keyword>
<dbReference type="STRING" id="1499966.U14_04649"/>
<accession>A0A0S6W0W6</accession>
<dbReference type="PANTHER" id="PTHR24422">
    <property type="entry name" value="CHEMOTAXIS PROTEIN METHYLTRANSFERASE"/>
    <property type="match status" value="1"/>
</dbReference>
<dbReference type="SUPFAM" id="SSF48452">
    <property type="entry name" value="TPR-like"/>
    <property type="match status" value="1"/>
</dbReference>
<reference evidence="7" key="1">
    <citation type="journal article" date="2015" name="PeerJ">
        <title>First genomic representation of candidate bacterial phylum KSB3 points to enhanced environmental sensing as a trigger of wastewater bulking.</title>
        <authorList>
            <person name="Sekiguchi Y."/>
            <person name="Ohashi A."/>
            <person name="Parks D.H."/>
            <person name="Yamauchi T."/>
            <person name="Tyson G.W."/>
            <person name="Hugenholtz P."/>
        </authorList>
    </citation>
    <scope>NUCLEOTIDE SEQUENCE [LARGE SCALE GENOMIC DNA]</scope>
</reference>
<dbReference type="Gene3D" id="1.25.40.10">
    <property type="entry name" value="Tetratricopeptide repeat domain"/>
    <property type="match status" value="1"/>
</dbReference>
<evidence type="ECO:0000256" key="1">
    <source>
        <dbReference type="ARBA" id="ARBA00022603"/>
    </source>
</evidence>
<dbReference type="SMART" id="SM00138">
    <property type="entry name" value="MeTrc"/>
    <property type="match status" value="1"/>
</dbReference>
<dbReference type="GO" id="GO:0032259">
    <property type="term" value="P:methylation"/>
    <property type="evidence" value="ECO:0007669"/>
    <property type="project" value="UniProtKB-KW"/>
</dbReference>
<dbReference type="InterPro" id="IPR011990">
    <property type="entry name" value="TPR-like_helical_dom_sf"/>
</dbReference>
<dbReference type="PROSITE" id="PS50123">
    <property type="entry name" value="CHER"/>
    <property type="match status" value="1"/>
</dbReference>
<dbReference type="SUPFAM" id="SSF53335">
    <property type="entry name" value="S-adenosyl-L-methionine-dependent methyltransferases"/>
    <property type="match status" value="1"/>
</dbReference>
<dbReference type="Pfam" id="PF01739">
    <property type="entry name" value="CheR"/>
    <property type="match status" value="1"/>
</dbReference>
<evidence type="ECO:0000313" key="8">
    <source>
        <dbReference type="Proteomes" id="UP000030700"/>
    </source>
</evidence>
<dbReference type="CDD" id="cd02440">
    <property type="entry name" value="AdoMet_MTases"/>
    <property type="match status" value="1"/>
</dbReference>
<feature type="domain" description="CheR-type methyltransferase" evidence="6">
    <location>
        <begin position="1"/>
        <end position="242"/>
    </location>
</feature>
<dbReference type="Gene3D" id="3.40.50.150">
    <property type="entry name" value="Vaccinia Virus protein VP39"/>
    <property type="match status" value="1"/>
</dbReference>
<dbReference type="Proteomes" id="UP000030700">
    <property type="component" value="Unassembled WGS sequence"/>
</dbReference>
<sequence length="448" mass="50481">MDLRIIEKWLEERIGLSTETIGTEAVAKVVQARMQACGLADTDAYAAYLLRSEAEREELIESVIIPETWFFRNHRSFQFLQQYVKTEWLPARGHRVLRALSLPCSTGEEPYSMAMMLLDAGLSEQAIHVDAIDVSEKSLQKARNGVYGAESFRRKDADAAFRQRFFEPVSDKFHICSAVRQIVHFQQGNLLDAARFAKKDPYDIIFCRNVLIYLGEAAKKQTVKLLEKLLSANGIIFVGHAERPAFAGAPFEWIQETGVFACRRAAALQPSSAKTARKINSSPIKTPVAAVPPLKPALPLEPIFERRQRQQTPARPTKEGVTHSQVVEPIAQTEAANNERRHTVDMMTQTLDQARSLADQGQLAAALDVCDTVLKTDAVHVQAHFLKGLIYQALRDERRAEEWLNKTVYLDPNHEDALSYLAALAEFQGDFGKAARLRQRIERIRKKS</sequence>
<organism evidence="7">
    <name type="scientific">Candidatus Moduliflexus flocculans</name>
    <dbReference type="NCBI Taxonomy" id="1499966"/>
    <lineage>
        <taxon>Bacteria</taxon>
        <taxon>Candidatus Moduliflexota</taxon>
        <taxon>Candidatus Moduliflexia</taxon>
        <taxon>Candidatus Moduliflexales</taxon>
        <taxon>Candidatus Moduliflexaceae</taxon>
    </lineage>
</organism>
<gene>
    <name evidence="7" type="ORF">U14_04649</name>
</gene>
<evidence type="ECO:0000259" key="6">
    <source>
        <dbReference type="PROSITE" id="PS50123"/>
    </source>
</evidence>
<evidence type="ECO:0000256" key="4">
    <source>
        <dbReference type="PROSITE-ProRule" id="PRU00339"/>
    </source>
</evidence>
<feature type="repeat" description="TPR" evidence="4">
    <location>
        <begin position="381"/>
        <end position="414"/>
    </location>
</feature>
<dbReference type="InterPro" id="IPR019734">
    <property type="entry name" value="TPR_rpt"/>
</dbReference>
<dbReference type="InterPro" id="IPR022642">
    <property type="entry name" value="CheR_C"/>
</dbReference>
<evidence type="ECO:0000256" key="2">
    <source>
        <dbReference type="ARBA" id="ARBA00022679"/>
    </source>
</evidence>
<keyword evidence="3" id="KW-0949">S-adenosyl-L-methionine</keyword>
<protein>
    <submittedName>
        <fullName evidence="7">CheR methyltransferase, SAM binding domain protein</fullName>
    </submittedName>
</protein>
<proteinExistence type="predicted"/>
<keyword evidence="1 7" id="KW-0489">Methyltransferase</keyword>
<dbReference type="InterPro" id="IPR000780">
    <property type="entry name" value="CheR_MeTrfase"/>
</dbReference>
<dbReference type="AlphaFoldDB" id="A0A0S6W0W6"/>
<name>A0A0S6W0W6_9BACT</name>
<dbReference type="PANTHER" id="PTHR24422:SF19">
    <property type="entry name" value="CHEMOTAXIS PROTEIN METHYLTRANSFERASE"/>
    <property type="match status" value="1"/>
</dbReference>
<keyword evidence="2 7" id="KW-0808">Transferase</keyword>
<dbReference type="EMBL" id="DF820459">
    <property type="protein sequence ID" value="GAK53384.1"/>
    <property type="molecule type" value="Genomic_DNA"/>
</dbReference>
<keyword evidence="8" id="KW-1185">Reference proteome</keyword>